<protein>
    <submittedName>
        <fullName evidence="1">Uncharacterized protein</fullName>
    </submittedName>
</protein>
<organism evidence="1 2">
    <name type="scientific">Haloferax volcanii JCM 10717</name>
    <dbReference type="NCBI Taxonomy" id="1227458"/>
    <lineage>
        <taxon>Archaea</taxon>
        <taxon>Methanobacteriati</taxon>
        <taxon>Methanobacteriota</taxon>
        <taxon>Stenosarchaea group</taxon>
        <taxon>Halobacteria</taxon>
        <taxon>Halobacteriales</taxon>
        <taxon>Haloferacaceae</taxon>
        <taxon>Haloferax</taxon>
    </lineage>
</organism>
<name>M0IAE9_HALVO</name>
<evidence type="ECO:0000313" key="2">
    <source>
        <dbReference type="Proteomes" id="UP000011577"/>
    </source>
</evidence>
<dbReference type="AlphaFoldDB" id="M0IAE9"/>
<dbReference type="Proteomes" id="UP000011577">
    <property type="component" value="Unassembled WGS sequence"/>
</dbReference>
<sequence length="127" mass="14101">MVARKPELEIVANAEESGIKVTYTGGHSVTVAQDEMVEDTDPELLEHEDGPDVWREGQMVVDCYAPDPPGSWETGYCWLETETDEGKWERVELHVGDPDADGHPTEKMTATYDVARLNAVERPEGAD</sequence>
<accession>M0IAE9</accession>
<evidence type="ECO:0000313" key="1">
    <source>
        <dbReference type="EMBL" id="ELZ92823.1"/>
    </source>
</evidence>
<dbReference type="PATRIC" id="fig|1227458.3.peg.991"/>
<dbReference type="RefSeq" id="WP_006600437.1">
    <property type="nucleotide sequence ID" value="NZ_AOLL01000010.1"/>
</dbReference>
<dbReference type="EMBL" id="AOLL01000010">
    <property type="protein sequence ID" value="ELZ92823.1"/>
    <property type="molecule type" value="Genomic_DNA"/>
</dbReference>
<comment type="caution">
    <text evidence="1">The sequence shown here is derived from an EMBL/GenBank/DDBJ whole genome shotgun (WGS) entry which is preliminary data.</text>
</comment>
<gene>
    <name evidence="1" type="ORF">C452_05115</name>
</gene>
<reference evidence="1 2" key="1">
    <citation type="journal article" date="2014" name="PLoS Genet.">
        <title>Phylogenetically driven sequencing of extremely halophilic archaea reveals strategies for static and dynamic osmo-response.</title>
        <authorList>
            <person name="Becker E.A."/>
            <person name="Seitzer P.M."/>
            <person name="Tritt A."/>
            <person name="Larsen D."/>
            <person name="Krusor M."/>
            <person name="Yao A.I."/>
            <person name="Wu D."/>
            <person name="Madern D."/>
            <person name="Eisen J.A."/>
            <person name="Darling A.E."/>
            <person name="Facciotti M.T."/>
        </authorList>
    </citation>
    <scope>NUCLEOTIDE SEQUENCE [LARGE SCALE GENOMIC DNA]</scope>
    <source>
        <strain evidence="1 2">JCM 10717</strain>
    </source>
</reference>
<proteinExistence type="predicted"/>